<proteinExistence type="inferred from homology"/>
<reference evidence="6" key="1">
    <citation type="submission" date="2018-05" db="EMBL/GenBank/DDBJ databases">
        <authorList>
            <person name="Lanie J.A."/>
            <person name="Ng W.-L."/>
            <person name="Kazmierczak K.M."/>
            <person name="Andrzejewski T.M."/>
            <person name="Davidsen T.M."/>
            <person name="Wayne K.J."/>
            <person name="Tettelin H."/>
            <person name="Glass J.I."/>
            <person name="Rusch D."/>
            <person name="Podicherti R."/>
            <person name="Tsui H.-C.T."/>
            <person name="Winkler M.E."/>
        </authorList>
    </citation>
    <scope>NUCLEOTIDE SEQUENCE</scope>
</reference>
<feature type="compositionally biased region" description="Basic and acidic residues" evidence="3">
    <location>
        <begin position="8"/>
        <end position="21"/>
    </location>
</feature>
<dbReference type="PANTHER" id="PTHR18968">
    <property type="entry name" value="THIAMINE PYROPHOSPHATE ENZYMES"/>
    <property type="match status" value="1"/>
</dbReference>
<evidence type="ECO:0000313" key="6">
    <source>
        <dbReference type="EMBL" id="SUZ52565.1"/>
    </source>
</evidence>
<evidence type="ECO:0000256" key="3">
    <source>
        <dbReference type="SAM" id="MobiDB-lite"/>
    </source>
</evidence>
<evidence type="ECO:0000259" key="4">
    <source>
        <dbReference type="Pfam" id="PF02775"/>
    </source>
</evidence>
<organism evidence="6">
    <name type="scientific">marine metagenome</name>
    <dbReference type="NCBI Taxonomy" id="408172"/>
    <lineage>
        <taxon>unclassified sequences</taxon>
        <taxon>metagenomes</taxon>
        <taxon>ecological metagenomes</taxon>
    </lineage>
</organism>
<dbReference type="GO" id="GO:0030976">
    <property type="term" value="F:thiamine pyrophosphate binding"/>
    <property type="evidence" value="ECO:0007669"/>
    <property type="project" value="InterPro"/>
</dbReference>
<dbReference type="InterPro" id="IPR011766">
    <property type="entry name" value="TPP_enzyme_TPP-bd"/>
</dbReference>
<dbReference type="InterPro" id="IPR012001">
    <property type="entry name" value="Thiamin_PyroP_enz_TPP-bd_dom"/>
</dbReference>
<feature type="region of interest" description="Disordered" evidence="3">
    <location>
        <begin position="58"/>
        <end position="78"/>
    </location>
</feature>
<name>A0A381NDC6_9ZZZZ</name>
<dbReference type="InterPro" id="IPR006311">
    <property type="entry name" value="TAT_signal"/>
</dbReference>
<dbReference type="InterPro" id="IPR045229">
    <property type="entry name" value="TPP_enz"/>
</dbReference>
<evidence type="ECO:0000256" key="1">
    <source>
        <dbReference type="ARBA" id="ARBA00007812"/>
    </source>
</evidence>
<evidence type="ECO:0000256" key="2">
    <source>
        <dbReference type="ARBA" id="ARBA00023052"/>
    </source>
</evidence>
<dbReference type="GO" id="GO:0050660">
    <property type="term" value="F:flavin adenine dinucleotide binding"/>
    <property type="evidence" value="ECO:0007669"/>
    <property type="project" value="TreeGrafter"/>
</dbReference>
<feature type="domain" description="Thiamine pyrophosphate enzyme N-terminal TPP-binding" evidence="5">
    <location>
        <begin position="80"/>
        <end position="181"/>
    </location>
</feature>
<dbReference type="NCBIfam" id="TIGR01409">
    <property type="entry name" value="TAT_signal_seq"/>
    <property type="match status" value="1"/>
</dbReference>
<accession>A0A381NDC6</accession>
<evidence type="ECO:0000259" key="5">
    <source>
        <dbReference type="Pfam" id="PF02776"/>
    </source>
</evidence>
<dbReference type="GO" id="GO:0003984">
    <property type="term" value="F:acetolactate synthase activity"/>
    <property type="evidence" value="ECO:0007669"/>
    <property type="project" value="TreeGrafter"/>
</dbReference>
<dbReference type="Gene3D" id="3.40.50.970">
    <property type="match status" value="2"/>
</dbReference>
<sequence length="650" mass="70349">MSSKKHEHTKDPSAHKVDRRGFLKGAATGAAALAVSPASKAQEPSAYGASFTAPTYQQMQRDAGLVEPPAPDGRTVIRPGSDLMVQALKDMGIEFVASNNGSSFEGIQESIANYGSPPNHRPEFITALHEESSVDMANGYAKAEGKPMAVMLHGTLGIQHASMSIYQAYNSGTPMLLIVGRDVGFIQAHTADDMVAMCRSFTKWDAQPTTLSECIDTLHEAYRQAVTPPTGPTMVVIDIELQKEEAQDFNLPQFRPAAIEGLDTATAKTIAQKLLNASNPRLETGMFRTPEGIEAAVQLAELIGASTSTTSTAGPMGFPQRHPLCGPGAESNYDYVLGLEANSPDLSLRRPIVNSITSQRDVMGIGFGSLREDYVPTPPGSEPTPLAQSQRQPQGTVLEIDAQTSIPVIIAELSRLITPAKQREIAQRKTRHIRANRENFLATLRAAVEEKKKGWDLSPVSTARIYAELWPLIMDEDWCLASPSNFSGAHHRELWEHNKPYSFLGTQGAAGMGYGPGASAGAALAARSRGRFVVNVQPDGDLNYAPGALWTAVHHELPMLTVMHNNRAWHQEYMFIQYLAGVRGRGTDRGHIGCVLRDPFIDYSKMAQAYGMDSEGPIEDPALLAAALGRGVESVKTGKPYLIDVVTQPR</sequence>
<dbReference type="InterPro" id="IPR019546">
    <property type="entry name" value="TAT_signal_bac_arc"/>
</dbReference>
<feature type="domain" description="Thiamine pyrophosphate enzyme TPP-binding" evidence="4">
    <location>
        <begin position="488"/>
        <end position="645"/>
    </location>
</feature>
<dbReference type="Pfam" id="PF02776">
    <property type="entry name" value="TPP_enzyme_N"/>
    <property type="match status" value="1"/>
</dbReference>
<dbReference type="EMBL" id="UINC01000281">
    <property type="protein sequence ID" value="SUZ52565.1"/>
    <property type="molecule type" value="Genomic_DNA"/>
</dbReference>
<dbReference type="InterPro" id="IPR029061">
    <property type="entry name" value="THDP-binding"/>
</dbReference>
<dbReference type="Pfam" id="PF02775">
    <property type="entry name" value="TPP_enzyme_C"/>
    <property type="match status" value="1"/>
</dbReference>
<comment type="similarity">
    <text evidence="1">Belongs to the TPP enzyme family.</text>
</comment>
<dbReference type="PROSITE" id="PS51318">
    <property type="entry name" value="TAT"/>
    <property type="match status" value="1"/>
</dbReference>
<dbReference type="SUPFAM" id="SSF52518">
    <property type="entry name" value="Thiamin diphosphate-binding fold (THDP-binding)"/>
    <property type="match status" value="2"/>
</dbReference>
<gene>
    <name evidence="6" type="ORF">METZ01_LOCUS5419</name>
</gene>
<keyword evidence="2" id="KW-0786">Thiamine pyrophosphate</keyword>
<dbReference type="CDD" id="cd07035">
    <property type="entry name" value="TPP_PYR_POX_like"/>
    <property type="match status" value="1"/>
</dbReference>
<protein>
    <recommendedName>
        <fullName evidence="7">Thiamine pyrophosphate-binding protein</fullName>
    </recommendedName>
</protein>
<dbReference type="Gene3D" id="3.40.50.1220">
    <property type="entry name" value="TPP-binding domain"/>
    <property type="match status" value="1"/>
</dbReference>
<dbReference type="AlphaFoldDB" id="A0A381NDC6"/>
<feature type="region of interest" description="Disordered" evidence="3">
    <location>
        <begin position="1"/>
        <end position="22"/>
    </location>
</feature>
<evidence type="ECO:0008006" key="7">
    <source>
        <dbReference type="Google" id="ProtNLM"/>
    </source>
</evidence>